<gene>
    <name evidence="2" type="ORF">TCM_004699</name>
</gene>
<dbReference type="HOGENOM" id="CLU_2459185_0_0_1"/>
<reference evidence="2 3" key="1">
    <citation type="journal article" date="2013" name="Genome Biol.">
        <title>The genome sequence of the most widely cultivated cacao type and its use to identify candidate genes regulating pod color.</title>
        <authorList>
            <person name="Motamayor J.C."/>
            <person name="Mockaitis K."/>
            <person name="Schmutz J."/>
            <person name="Haiminen N."/>
            <person name="Iii D.L."/>
            <person name="Cornejo O."/>
            <person name="Findley S.D."/>
            <person name="Zheng P."/>
            <person name="Utro F."/>
            <person name="Royaert S."/>
            <person name="Saski C."/>
            <person name="Jenkins J."/>
            <person name="Podicheti R."/>
            <person name="Zhao M."/>
            <person name="Scheffler B.E."/>
            <person name="Stack J.C."/>
            <person name="Feltus F.A."/>
            <person name="Mustiga G.M."/>
            <person name="Amores F."/>
            <person name="Phillips W."/>
            <person name="Marelli J.P."/>
            <person name="May G.D."/>
            <person name="Shapiro H."/>
            <person name="Ma J."/>
            <person name="Bustamante C.D."/>
            <person name="Schnell R.J."/>
            <person name="Main D."/>
            <person name="Gilbert D."/>
            <person name="Parida L."/>
            <person name="Kuhn D.N."/>
        </authorList>
    </citation>
    <scope>NUCLEOTIDE SEQUENCE [LARGE SCALE GENOMIC DNA]</scope>
    <source>
        <strain evidence="3">cv. Matina 1-6</strain>
    </source>
</reference>
<dbReference type="Proteomes" id="UP000026915">
    <property type="component" value="Chromosome 1"/>
</dbReference>
<organism evidence="2 3">
    <name type="scientific">Theobroma cacao</name>
    <name type="common">Cacao</name>
    <name type="synonym">Cocoa</name>
    <dbReference type="NCBI Taxonomy" id="3641"/>
    <lineage>
        <taxon>Eukaryota</taxon>
        <taxon>Viridiplantae</taxon>
        <taxon>Streptophyta</taxon>
        <taxon>Embryophyta</taxon>
        <taxon>Tracheophyta</taxon>
        <taxon>Spermatophyta</taxon>
        <taxon>Magnoliopsida</taxon>
        <taxon>eudicotyledons</taxon>
        <taxon>Gunneridae</taxon>
        <taxon>Pentapetalae</taxon>
        <taxon>rosids</taxon>
        <taxon>malvids</taxon>
        <taxon>Malvales</taxon>
        <taxon>Malvaceae</taxon>
        <taxon>Byttnerioideae</taxon>
        <taxon>Theobroma</taxon>
    </lineage>
</organism>
<evidence type="ECO:0000256" key="1">
    <source>
        <dbReference type="SAM" id="MobiDB-lite"/>
    </source>
</evidence>
<feature type="region of interest" description="Disordered" evidence="1">
    <location>
        <begin position="23"/>
        <end position="52"/>
    </location>
</feature>
<sequence length="89" mass="9989">MARPSDLERIGIEAFALLEEGLGRKTGPPLDQSSQHHFQPRPQPAGVLGGDTRDDMDCYRAAKIFHGVVVVEHRGHKKPTHTLIRHKLY</sequence>
<evidence type="ECO:0000313" key="3">
    <source>
        <dbReference type="Proteomes" id="UP000026915"/>
    </source>
</evidence>
<dbReference type="Gramene" id="EOX95145">
    <property type="protein sequence ID" value="EOX95145"/>
    <property type="gene ID" value="TCM_004699"/>
</dbReference>
<name>A0A061DR12_THECC</name>
<protein>
    <submittedName>
        <fullName evidence="2">Uncharacterized protein</fullName>
    </submittedName>
</protein>
<keyword evidence="3" id="KW-1185">Reference proteome</keyword>
<evidence type="ECO:0000313" key="2">
    <source>
        <dbReference type="EMBL" id="EOX95145.1"/>
    </source>
</evidence>
<dbReference type="InParanoid" id="A0A061DR12"/>
<dbReference type="EMBL" id="CM001879">
    <property type="protein sequence ID" value="EOX95145.1"/>
    <property type="molecule type" value="Genomic_DNA"/>
</dbReference>
<dbReference type="AlphaFoldDB" id="A0A061DR12"/>
<proteinExistence type="predicted"/>
<accession>A0A061DR12</accession>